<evidence type="ECO:0000313" key="1">
    <source>
        <dbReference type="EMBL" id="PSL50700.1"/>
    </source>
</evidence>
<dbReference type="AlphaFoldDB" id="A0A2P8HWU6"/>
<dbReference type="InterPro" id="IPR023214">
    <property type="entry name" value="HAD_sf"/>
</dbReference>
<name>A0A2P8HWU6_SACCR</name>
<sequence length="212" mass="23211">MSGPRNVRYVTIRAVLFDFSGTLFRLEHDSLAAHAELMRALTAPVGLADGLDLDVAEWERRDLDPDAHREMHLAVLAKAGAKDPAKFYADLCSPPFWQAYPDTAQALGTEVPTAVVSNIAWDIRTVFARHGVENRVDEFVLSYQEGFVKPDPKIFRIACDRLGVHPSEALMIGDSAEADGGAAAIGCQVEIVEPLPTGNRPDALLQVLRKHI</sequence>
<dbReference type="PANTHER" id="PTHR46649:SF4">
    <property type="entry name" value="HALOACID DEHALOGENASE-LIKE HYDROLASE (HAD) SUPERFAMILY PROTEIN"/>
    <property type="match status" value="1"/>
</dbReference>
<proteinExistence type="predicted"/>
<gene>
    <name evidence="1" type="ORF">B0I31_12358</name>
</gene>
<dbReference type="Pfam" id="PF00702">
    <property type="entry name" value="Hydrolase"/>
    <property type="match status" value="1"/>
</dbReference>
<evidence type="ECO:0000313" key="2">
    <source>
        <dbReference type="Proteomes" id="UP000241118"/>
    </source>
</evidence>
<dbReference type="EMBL" id="PYAX01000023">
    <property type="protein sequence ID" value="PSL50700.1"/>
    <property type="molecule type" value="Genomic_DNA"/>
</dbReference>
<dbReference type="SFLD" id="SFLDG01129">
    <property type="entry name" value="C1.5:_HAD__Beta-PGM__Phosphata"/>
    <property type="match status" value="1"/>
</dbReference>
<dbReference type="SUPFAM" id="SSF56784">
    <property type="entry name" value="HAD-like"/>
    <property type="match status" value="1"/>
</dbReference>
<dbReference type="PANTHER" id="PTHR46649">
    <property type="match status" value="1"/>
</dbReference>
<dbReference type="Gene3D" id="3.40.50.1000">
    <property type="entry name" value="HAD superfamily/HAD-like"/>
    <property type="match status" value="1"/>
</dbReference>
<dbReference type="SFLD" id="SFLDS00003">
    <property type="entry name" value="Haloacid_Dehalogenase"/>
    <property type="match status" value="1"/>
</dbReference>
<dbReference type="InterPro" id="IPR006439">
    <property type="entry name" value="HAD-SF_hydro_IA"/>
</dbReference>
<reference evidence="1 2" key="1">
    <citation type="submission" date="2018-03" db="EMBL/GenBank/DDBJ databases">
        <title>Genomic Encyclopedia of Type Strains, Phase III (KMG-III): the genomes of soil and plant-associated and newly described type strains.</title>
        <authorList>
            <person name="Whitman W."/>
        </authorList>
    </citation>
    <scope>NUCLEOTIDE SEQUENCE [LARGE SCALE GENOMIC DNA]</scope>
    <source>
        <strain evidence="1 2">CGMCC 4.7097</strain>
    </source>
</reference>
<keyword evidence="1" id="KW-0378">Hydrolase</keyword>
<organism evidence="1 2">
    <name type="scientific">Saccharothrix carnea</name>
    <dbReference type="NCBI Taxonomy" id="1280637"/>
    <lineage>
        <taxon>Bacteria</taxon>
        <taxon>Bacillati</taxon>
        <taxon>Actinomycetota</taxon>
        <taxon>Actinomycetes</taxon>
        <taxon>Pseudonocardiales</taxon>
        <taxon>Pseudonocardiaceae</taxon>
        <taxon>Saccharothrix</taxon>
    </lineage>
</organism>
<protein>
    <submittedName>
        <fullName evidence="1">HAD superfamily hydrolase (TIGR01493 family)/HAD superfamily hydrolase (TIGR01509 family)/HAD superfamily hydrolase (TIGR01549 family)</fullName>
    </submittedName>
</protein>
<dbReference type="NCBIfam" id="TIGR01549">
    <property type="entry name" value="HAD-SF-IA-v1"/>
    <property type="match status" value="1"/>
</dbReference>
<dbReference type="PRINTS" id="PR00413">
    <property type="entry name" value="HADHALOGNASE"/>
</dbReference>
<keyword evidence="2" id="KW-1185">Reference proteome</keyword>
<dbReference type="GO" id="GO:0016787">
    <property type="term" value="F:hydrolase activity"/>
    <property type="evidence" value="ECO:0007669"/>
    <property type="project" value="UniProtKB-KW"/>
</dbReference>
<comment type="caution">
    <text evidence="1">The sequence shown here is derived from an EMBL/GenBank/DDBJ whole genome shotgun (WGS) entry which is preliminary data.</text>
</comment>
<dbReference type="InterPro" id="IPR036412">
    <property type="entry name" value="HAD-like_sf"/>
</dbReference>
<dbReference type="Proteomes" id="UP000241118">
    <property type="component" value="Unassembled WGS sequence"/>
</dbReference>
<accession>A0A2P8HWU6</accession>